<feature type="transmembrane region" description="Helical" evidence="1">
    <location>
        <begin position="79"/>
        <end position="104"/>
    </location>
</feature>
<dbReference type="AlphaFoldDB" id="A0A8U0IIG4"/>
<dbReference type="RefSeq" id="WP_248654887.1">
    <property type="nucleotide sequence ID" value="NZ_CP096658.1"/>
</dbReference>
<accession>A0A8U0IIG4</accession>
<evidence type="ECO:0000256" key="1">
    <source>
        <dbReference type="SAM" id="Phobius"/>
    </source>
</evidence>
<protein>
    <submittedName>
        <fullName evidence="2">DUF389 domain-containing protein</fullName>
    </submittedName>
</protein>
<dbReference type="InterPro" id="IPR005240">
    <property type="entry name" value="DUF389"/>
</dbReference>
<organism evidence="2 3">
    <name type="scientific">Halorussus gelatinilyticus</name>
    <dbReference type="NCBI Taxonomy" id="2937524"/>
    <lineage>
        <taxon>Archaea</taxon>
        <taxon>Methanobacteriati</taxon>
        <taxon>Methanobacteriota</taxon>
        <taxon>Stenosarchaea group</taxon>
        <taxon>Halobacteria</taxon>
        <taxon>Halobacteriales</taxon>
        <taxon>Haladaptataceae</taxon>
        <taxon>Halorussus</taxon>
    </lineage>
</organism>
<gene>
    <name evidence="2" type="ORF">M0R88_18485</name>
</gene>
<sequence length="215" mass="21757">MSPRVSLTEKCENKYEQVALDTSYLVLMTMSGVLAGVALLTNSIPILIGAMVIAPALTPLELVSAGIAANRLKRAGFGVLVAFVGLLAATAGAVVTTVTLNMTGVLPPAENLVDKPLLEERITAGWYSVVAAAAAGIAAGITTDKERQDTLVGVVAALALVPAAAAGGITLLSRAPVKASGGLLLLVLNAGMVVITGTVTLWLGARGDRKADTSK</sequence>
<evidence type="ECO:0000313" key="3">
    <source>
        <dbReference type="Proteomes" id="UP000830434"/>
    </source>
</evidence>
<dbReference type="Proteomes" id="UP000830434">
    <property type="component" value="Chromosome"/>
</dbReference>
<keyword evidence="3" id="KW-1185">Reference proteome</keyword>
<feature type="transmembrane region" description="Helical" evidence="1">
    <location>
        <begin position="150"/>
        <end position="171"/>
    </location>
</feature>
<dbReference type="Pfam" id="PF04087">
    <property type="entry name" value="DUF389"/>
    <property type="match status" value="1"/>
</dbReference>
<feature type="transmembrane region" description="Helical" evidence="1">
    <location>
        <begin position="21"/>
        <end position="40"/>
    </location>
</feature>
<keyword evidence="1" id="KW-1133">Transmembrane helix</keyword>
<dbReference type="PANTHER" id="PTHR20992">
    <property type="entry name" value="AT15442P-RELATED"/>
    <property type="match status" value="1"/>
</dbReference>
<name>A0A8U0IIG4_9EURY</name>
<dbReference type="EMBL" id="CP096658">
    <property type="protein sequence ID" value="UPW00476.1"/>
    <property type="molecule type" value="Genomic_DNA"/>
</dbReference>
<feature type="transmembrane region" description="Helical" evidence="1">
    <location>
        <begin position="183"/>
        <end position="205"/>
    </location>
</feature>
<keyword evidence="1" id="KW-0812">Transmembrane</keyword>
<reference evidence="2" key="1">
    <citation type="submission" date="2022-04" db="EMBL/GenBank/DDBJ databases">
        <title>Diverse halophilic archaea isolated from saline environments.</title>
        <authorList>
            <person name="Cui H.-L."/>
        </authorList>
    </citation>
    <scope>NUCLEOTIDE SEQUENCE</scope>
    <source>
        <strain evidence="2">XZYJT40</strain>
    </source>
</reference>
<evidence type="ECO:0000313" key="2">
    <source>
        <dbReference type="EMBL" id="UPW00476.1"/>
    </source>
</evidence>
<dbReference type="GeneID" id="72191886"/>
<dbReference type="KEGG" id="haxz:M0R88_18485"/>
<dbReference type="PANTHER" id="PTHR20992:SF9">
    <property type="entry name" value="AT15442P-RELATED"/>
    <property type="match status" value="1"/>
</dbReference>
<feature type="transmembrane region" description="Helical" evidence="1">
    <location>
        <begin position="46"/>
        <end position="67"/>
    </location>
</feature>
<feature type="transmembrane region" description="Helical" evidence="1">
    <location>
        <begin position="124"/>
        <end position="143"/>
    </location>
</feature>
<proteinExistence type="predicted"/>
<keyword evidence="1" id="KW-0472">Membrane</keyword>